<protein>
    <submittedName>
        <fullName evidence="1">Uncharacterized protein</fullName>
    </submittedName>
</protein>
<dbReference type="Proteomes" id="UP001055879">
    <property type="component" value="Linkage Group LG03"/>
</dbReference>
<name>A0ACB9DKA3_ARCLA</name>
<reference evidence="1 2" key="2">
    <citation type="journal article" date="2022" name="Mol. Ecol. Resour.">
        <title>The genomes of chicory, endive, great burdock and yacon provide insights into Asteraceae paleo-polyploidization history and plant inulin production.</title>
        <authorList>
            <person name="Fan W."/>
            <person name="Wang S."/>
            <person name="Wang H."/>
            <person name="Wang A."/>
            <person name="Jiang F."/>
            <person name="Liu H."/>
            <person name="Zhao H."/>
            <person name="Xu D."/>
            <person name="Zhang Y."/>
        </authorList>
    </citation>
    <scope>NUCLEOTIDE SEQUENCE [LARGE SCALE GENOMIC DNA]</scope>
    <source>
        <strain evidence="2">cv. Niubang</strain>
    </source>
</reference>
<gene>
    <name evidence="1" type="ORF">L6452_09534</name>
</gene>
<keyword evidence="2" id="KW-1185">Reference proteome</keyword>
<accession>A0ACB9DKA3</accession>
<sequence>MFLLLLLFFCADSTSKGCFYCRKYITSFKSPNPSWPGTQFLSLPDKRLPRNLGTLGLPKASCILLLTLAMCRMTMTGSMVVHQKLRRIQLLSKKSTTSGYRRASKQLKQRVSYFLQLMLNSSRGSSRDTPEVAADNNDILLFVANTGMKALMQMEKATIDSYKG</sequence>
<comment type="caution">
    <text evidence="1">The sequence shown here is derived from an EMBL/GenBank/DDBJ whole genome shotgun (WGS) entry which is preliminary data.</text>
</comment>
<evidence type="ECO:0000313" key="2">
    <source>
        <dbReference type="Proteomes" id="UP001055879"/>
    </source>
</evidence>
<proteinExistence type="predicted"/>
<evidence type="ECO:0000313" key="1">
    <source>
        <dbReference type="EMBL" id="KAI3747089.1"/>
    </source>
</evidence>
<organism evidence="1 2">
    <name type="scientific">Arctium lappa</name>
    <name type="common">Greater burdock</name>
    <name type="synonym">Lappa major</name>
    <dbReference type="NCBI Taxonomy" id="4217"/>
    <lineage>
        <taxon>Eukaryota</taxon>
        <taxon>Viridiplantae</taxon>
        <taxon>Streptophyta</taxon>
        <taxon>Embryophyta</taxon>
        <taxon>Tracheophyta</taxon>
        <taxon>Spermatophyta</taxon>
        <taxon>Magnoliopsida</taxon>
        <taxon>eudicotyledons</taxon>
        <taxon>Gunneridae</taxon>
        <taxon>Pentapetalae</taxon>
        <taxon>asterids</taxon>
        <taxon>campanulids</taxon>
        <taxon>Asterales</taxon>
        <taxon>Asteraceae</taxon>
        <taxon>Carduoideae</taxon>
        <taxon>Cardueae</taxon>
        <taxon>Arctiinae</taxon>
        <taxon>Arctium</taxon>
    </lineage>
</organism>
<dbReference type="EMBL" id="CM042049">
    <property type="protein sequence ID" value="KAI3747089.1"/>
    <property type="molecule type" value="Genomic_DNA"/>
</dbReference>
<reference evidence="2" key="1">
    <citation type="journal article" date="2022" name="Mol. Ecol. Resour.">
        <title>The genomes of chicory, endive, great burdock and yacon provide insights into Asteraceae palaeo-polyploidization history and plant inulin production.</title>
        <authorList>
            <person name="Fan W."/>
            <person name="Wang S."/>
            <person name="Wang H."/>
            <person name="Wang A."/>
            <person name="Jiang F."/>
            <person name="Liu H."/>
            <person name="Zhao H."/>
            <person name="Xu D."/>
            <person name="Zhang Y."/>
        </authorList>
    </citation>
    <scope>NUCLEOTIDE SEQUENCE [LARGE SCALE GENOMIC DNA]</scope>
    <source>
        <strain evidence="2">cv. Niubang</strain>
    </source>
</reference>